<dbReference type="GO" id="GO:0015421">
    <property type="term" value="F:ABC-type oligopeptide transporter activity"/>
    <property type="evidence" value="ECO:0007669"/>
    <property type="project" value="TreeGrafter"/>
</dbReference>
<evidence type="ECO:0008006" key="12">
    <source>
        <dbReference type="Google" id="ProtNLM"/>
    </source>
</evidence>
<feature type="transmembrane region" description="Helical" evidence="6">
    <location>
        <begin position="158"/>
        <end position="183"/>
    </location>
</feature>
<evidence type="ECO:0000259" key="9">
    <source>
        <dbReference type="PROSITE" id="PS50929"/>
    </source>
</evidence>
<proteinExistence type="predicted"/>
<evidence type="ECO:0000256" key="3">
    <source>
        <dbReference type="ARBA" id="ARBA00022989"/>
    </source>
</evidence>
<dbReference type="InterPro" id="IPR000595">
    <property type="entry name" value="cNMP-bd_dom"/>
</dbReference>
<dbReference type="Proteomes" id="UP000626220">
    <property type="component" value="Unassembled WGS sequence"/>
</dbReference>
<evidence type="ECO:0000256" key="6">
    <source>
        <dbReference type="SAM" id="Phobius"/>
    </source>
</evidence>
<feature type="region of interest" description="Disordered" evidence="5">
    <location>
        <begin position="1018"/>
        <end position="1039"/>
    </location>
</feature>
<dbReference type="PANTHER" id="PTHR43394:SF1">
    <property type="entry name" value="ATP-BINDING CASSETTE SUB-FAMILY B MEMBER 10, MITOCHONDRIAL"/>
    <property type="match status" value="1"/>
</dbReference>
<dbReference type="InterPro" id="IPR011527">
    <property type="entry name" value="ABC1_TM_dom"/>
</dbReference>
<feature type="transmembrane region" description="Helical" evidence="6">
    <location>
        <begin position="55"/>
        <end position="82"/>
    </location>
</feature>
<organism evidence="10 11">
    <name type="scientific">Seohaeicola zhoushanensis</name>
    <dbReference type="NCBI Taxonomy" id="1569283"/>
    <lineage>
        <taxon>Bacteria</taxon>
        <taxon>Pseudomonadati</taxon>
        <taxon>Pseudomonadota</taxon>
        <taxon>Alphaproteobacteria</taxon>
        <taxon>Rhodobacterales</taxon>
        <taxon>Roseobacteraceae</taxon>
        <taxon>Seohaeicola</taxon>
    </lineage>
</organism>
<protein>
    <recommendedName>
        <fullName evidence="12">ABC transporter ATP-binding protein</fullName>
    </recommendedName>
</protein>
<keyword evidence="11" id="KW-1185">Reference proteome</keyword>
<keyword evidence="2 6" id="KW-0812">Transmembrane</keyword>
<dbReference type="PANTHER" id="PTHR43394">
    <property type="entry name" value="ATP-DEPENDENT PERMEASE MDL1, MITOCHONDRIAL"/>
    <property type="match status" value="1"/>
</dbReference>
<keyword evidence="3 6" id="KW-1133">Transmembrane helix</keyword>
<comment type="caution">
    <text evidence="10">The sequence shown here is derived from an EMBL/GenBank/DDBJ whole genome shotgun (WGS) entry which is preliminary data.</text>
</comment>
<dbReference type="RefSeq" id="WP_189680354.1">
    <property type="nucleotide sequence ID" value="NZ_BNCJ01000005.1"/>
</dbReference>
<dbReference type="InterPro" id="IPR036640">
    <property type="entry name" value="ABC1_TM_sf"/>
</dbReference>
<sequence length="1039" mass="116537">MERTLFGFIWKYSARQQIGLLALTVLTFPFLYASLELPKRIINEAIGSQTERIDLYGFTLTQVEFLMVLCFAFLLTVLIGGLMKMRLNTMKGVLAERLLRRLRYSLISRMMRFPTSYFRTTSQGELVSMITSEAEPMGGLMGDAVAQPAFQFGQMMTILTFLFMQSFWFGLASVALIPLQAWLIPRLQRQINLLNKARIQEIRHLSSEIGESAAGISDLRENGGWRYRLAQFTDRLGRLFDIRFQIYQKKFFMKFLNNLITQMTPFLFYSVGGYLAIRGDITVGALVAALAAYKDLASPWKELLDYYNEVQDMSLRWVVVTERFAPRGMIPEELFEGEPDEIPHLDGSIELKDVTVLDQDGNVVLEDLTLSIPPGARVAIQSDKPNERAAFAQLLTREIVPQSGHVAIGGYPIDTLHQAVIAARVGHAHSRPYLFDGTLGDNLLMPLRIKPQEVSWDPEGRDRYLREALRSGNSTDMLDVNWVDPALAGLDDGEDVRDWWFKLVEAMGIDEQYFRRTLRARFDPELHPEFARSIVELRPEIARRLTEKGLDAAIHRFDPEAFNPAVPLGGNLLFATPARSISQQALAAENSFIHMLFDTGLADEGLNISQGVMDTLAQTFGRDGTDNPLFRKLGIDIDTYHRLSDIAAKRARVGDDGLSREESALLLTVPFLLTAEQIGPTFPEHFKTEILELRRTRADQLRAYAGDMFVPLSPDAYMPRLTLTENAIYGRISIMAGARAEAIENTVAEVLTEHDLRQAAAVTLYDLTAGLAGNNLPTILQERAAFSRAAIKRPDILVIDHALASHDSASRTRTREKLRELMPKTTMLFLEDNFEHPENYDMFIEIRDGRADGGRCTTHRMDAKGSKDFQRKLRVVASNDLFARLDKRNQRLLAFSAQWYHARPGEVVFAHGDPPDAAYLCLSGAAELRWPEGEAGDGPITVVRPGRLIGDLMVITGQPRQAELVATEETTFLRIGAEELRTVIEGDGKMAMHLLETMGQNLSGVVGTIITARRHTGEAPSAELVTRIPPPPRPVPMDV</sequence>
<dbReference type="Pfam" id="PF00027">
    <property type="entry name" value="cNMP_binding"/>
    <property type="match status" value="1"/>
</dbReference>
<name>A0A8J3GX34_9RHOB</name>
<evidence type="ECO:0000313" key="10">
    <source>
        <dbReference type="EMBL" id="GHF51655.1"/>
    </source>
</evidence>
<dbReference type="SUPFAM" id="SSF52540">
    <property type="entry name" value="P-loop containing nucleoside triphosphate hydrolases"/>
    <property type="match status" value="1"/>
</dbReference>
<dbReference type="GO" id="GO:0005524">
    <property type="term" value="F:ATP binding"/>
    <property type="evidence" value="ECO:0007669"/>
    <property type="project" value="InterPro"/>
</dbReference>
<evidence type="ECO:0000259" key="8">
    <source>
        <dbReference type="PROSITE" id="PS50893"/>
    </source>
</evidence>
<dbReference type="InterPro" id="IPR003439">
    <property type="entry name" value="ABC_transporter-like_ATP-bd"/>
</dbReference>
<dbReference type="SMART" id="SM00100">
    <property type="entry name" value="cNMP"/>
    <property type="match status" value="1"/>
</dbReference>
<dbReference type="PROSITE" id="PS50929">
    <property type="entry name" value="ABC_TM1F"/>
    <property type="match status" value="1"/>
</dbReference>
<dbReference type="InterPro" id="IPR018490">
    <property type="entry name" value="cNMP-bd_dom_sf"/>
</dbReference>
<dbReference type="Gene3D" id="2.60.120.10">
    <property type="entry name" value="Jelly Rolls"/>
    <property type="match status" value="1"/>
</dbReference>
<evidence type="ECO:0000256" key="2">
    <source>
        <dbReference type="ARBA" id="ARBA00022692"/>
    </source>
</evidence>
<comment type="subcellular location">
    <subcellularLocation>
        <location evidence="1">Cell membrane</location>
        <topology evidence="1">Multi-pass membrane protein</topology>
    </subcellularLocation>
</comment>
<feature type="domain" description="ABC transporter" evidence="8">
    <location>
        <begin position="349"/>
        <end position="873"/>
    </location>
</feature>
<dbReference type="Gene3D" id="1.20.1560.10">
    <property type="entry name" value="ABC transporter type 1, transmembrane domain"/>
    <property type="match status" value="1"/>
</dbReference>
<dbReference type="AlphaFoldDB" id="A0A8J3GX34"/>
<evidence type="ECO:0000313" key="11">
    <source>
        <dbReference type="Proteomes" id="UP000626220"/>
    </source>
</evidence>
<evidence type="ECO:0000256" key="5">
    <source>
        <dbReference type="SAM" id="MobiDB-lite"/>
    </source>
</evidence>
<feature type="transmembrane region" description="Helical" evidence="6">
    <location>
        <begin position="18"/>
        <end position="35"/>
    </location>
</feature>
<evidence type="ECO:0000256" key="4">
    <source>
        <dbReference type="ARBA" id="ARBA00023136"/>
    </source>
</evidence>
<dbReference type="Pfam" id="PF00664">
    <property type="entry name" value="ABC_membrane"/>
    <property type="match status" value="1"/>
</dbReference>
<dbReference type="EMBL" id="BNCJ01000005">
    <property type="protein sequence ID" value="GHF51655.1"/>
    <property type="molecule type" value="Genomic_DNA"/>
</dbReference>
<feature type="compositionally biased region" description="Pro residues" evidence="5">
    <location>
        <begin position="1028"/>
        <end position="1039"/>
    </location>
</feature>
<dbReference type="SUPFAM" id="SSF51206">
    <property type="entry name" value="cAMP-binding domain-like"/>
    <property type="match status" value="1"/>
</dbReference>
<dbReference type="CDD" id="cd00038">
    <property type="entry name" value="CAP_ED"/>
    <property type="match status" value="1"/>
</dbReference>
<feature type="domain" description="ABC transmembrane type-1" evidence="9">
    <location>
        <begin position="39"/>
        <end position="312"/>
    </location>
</feature>
<dbReference type="InterPro" id="IPR014710">
    <property type="entry name" value="RmlC-like_jellyroll"/>
</dbReference>
<keyword evidence="4 6" id="KW-0472">Membrane</keyword>
<evidence type="ECO:0000256" key="1">
    <source>
        <dbReference type="ARBA" id="ARBA00004651"/>
    </source>
</evidence>
<dbReference type="Gene3D" id="3.40.50.300">
    <property type="entry name" value="P-loop containing nucleotide triphosphate hydrolases"/>
    <property type="match status" value="2"/>
</dbReference>
<reference evidence="10" key="1">
    <citation type="journal article" date="2014" name="Int. J. Syst. Evol. Microbiol.">
        <title>Complete genome sequence of Corynebacterium casei LMG S-19264T (=DSM 44701T), isolated from a smear-ripened cheese.</title>
        <authorList>
            <consortium name="US DOE Joint Genome Institute (JGI-PGF)"/>
            <person name="Walter F."/>
            <person name="Albersmeier A."/>
            <person name="Kalinowski J."/>
            <person name="Ruckert C."/>
        </authorList>
    </citation>
    <scope>NUCLEOTIDE SEQUENCE</scope>
    <source>
        <strain evidence="10">KCTC 42650</strain>
    </source>
</reference>
<feature type="domain" description="Cyclic nucleotide-binding" evidence="7">
    <location>
        <begin position="881"/>
        <end position="1001"/>
    </location>
</feature>
<dbReference type="PROSITE" id="PS50042">
    <property type="entry name" value="CNMP_BINDING_3"/>
    <property type="match status" value="1"/>
</dbReference>
<gene>
    <name evidence="10" type="ORF">GCM10017056_24310</name>
</gene>
<dbReference type="SUPFAM" id="SSF90123">
    <property type="entry name" value="ABC transporter transmembrane region"/>
    <property type="match status" value="1"/>
</dbReference>
<dbReference type="GO" id="GO:0005886">
    <property type="term" value="C:plasma membrane"/>
    <property type="evidence" value="ECO:0007669"/>
    <property type="project" value="UniProtKB-SubCell"/>
</dbReference>
<dbReference type="InterPro" id="IPR027417">
    <property type="entry name" value="P-loop_NTPase"/>
</dbReference>
<dbReference type="InterPro" id="IPR039421">
    <property type="entry name" value="Type_1_exporter"/>
</dbReference>
<dbReference type="PROSITE" id="PS50893">
    <property type="entry name" value="ABC_TRANSPORTER_2"/>
    <property type="match status" value="1"/>
</dbReference>
<dbReference type="GO" id="GO:0016887">
    <property type="term" value="F:ATP hydrolysis activity"/>
    <property type="evidence" value="ECO:0007669"/>
    <property type="project" value="InterPro"/>
</dbReference>
<reference evidence="10" key="2">
    <citation type="submission" date="2020-09" db="EMBL/GenBank/DDBJ databases">
        <authorList>
            <person name="Sun Q."/>
            <person name="Kim S."/>
        </authorList>
    </citation>
    <scope>NUCLEOTIDE SEQUENCE</scope>
    <source>
        <strain evidence="10">KCTC 42650</strain>
    </source>
</reference>
<evidence type="ECO:0000259" key="7">
    <source>
        <dbReference type="PROSITE" id="PS50042"/>
    </source>
</evidence>
<accession>A0A8J3GX34</accession>